<name>G0N9W1_CAEBE</name>
<feature type="transmembrane region" description="Helical" evidence="1">
    <location>
        <begin position="152"/>
        <end position="170"/>
    </location>
</feature>
<dbReference type="eggNOG" id="ENOG502TJI8">
    <property type="taxonomic scope" value="Eukaryota"/>
</dbReference>
<feature type="transmembrane region" description="Helical" evidence="1">
    <location>
        <begin position="30"/>
        <end position="53"/>
    </location>
</feature>
<dbReference type="EMBL" id="GL379853">
    <property type="protein sequence ID" value="EGT55960.1"/>
    <property type="molecule type" value="Genomic_DNA"/>
</dbReference>
<dbReference type="HOGENOM" id="CLU_042960_0_0_1"/>
<keyword evidence="1" id="KW-0812">Transmembrane</keyword>
<accession>G0N9W1</accession>
<keyword evidence="1" id="KW-0472">Membrane</keyword>
<feature type="transmembrane region" description="Helical" evidence="1">
    <location>
        <begin position="211"/>
        <end position="238"/>
    </location>
</feature>
<keyword evidence="1" id="KW-1133">Transmembrane helix</keyword>
<keyword evidence="3" id="KW-1185">Reference proteome</keyword>
<dbReference type="InParanoid" id="G0N9W1"/>
<dbReference type="OrthoDB" id="5865077at2759"/>
<evidence type="ECO:0000313" key="2">
    <source>
        <dbReference type="EMBL" id="EGT55960.1"/>
    </source>
</evidence>
<dbReference type="Pfam" id="PF10318">
    <property type="entry name" value="7TM_GPCR_Srh"/>
    <property type="match status" value="1"/>
</dbReference>
<feature type="transmembrane region" description="Helical" evidence="1">
    <location>
        <begin position="258"/>
        <end position="284"/>
    </location>
</feature>
<dbReference type="Proteomes" id="UP000008068">
    <property type="component" value="Unassembled WGS sequence"/>
</dbReference>
<evidence type="ECO:0008006" key="4">
    <source>
        <dbReference type="Google" id="ProtNLM"/>
    </source>
</evidence>
<dbReference type="OMA" id="CSIYYLY"/>
<proteinExistence type="predicted"/>
<evidence type="ECO:0000256" key="1">
    <source>
        <dbReference type="SAM" id="Phobius"/>
    </source>
</evidence>
<feature type="transmembrane region" description="Helical" evidence="1">
    <location>
        <begin position="296"/>
        <end position="315"/>
    </location>
</feature>
<gene>
    <name evidence="2" type="ORF">CAEBREN_14862</name>
</gene>
<evidence type="ECO:0000313" key="3">
    <source>
        <dbReference type="Proteomes" id="UP000008068"/>
    </source>
</evidence>
<feature type="transmembrane region" description="Helical" evidence="1">
    <location>
        <begin position="65"/>
        <end position="91"/>
    </location>
</feature>
<sequence length="335" mass="37769">MASETLREYYNTNYTRCQLRSSFLSSWEGLVYSSHCVQFLALPVQVLTAYLILRKTPESMKTMKTPLIVSHLCCSLLDMVICSLVTPFLYLPSIAFSGCGVLSWFGVPQSVQLFLFLISLFTVYISLLFLFESRNRTIQDNPFKIRGLKAQTIYYTLNYACCMLSMSGFISTPSNQEAAKLEILETNPCPALEFFSSPVFVWMSDEYWIDLTFFVIAPIQLANCMGNVLFQTGCSIYYLYISKTAVISVYTRQMQQRFFVGSVVQAAVPTTLIAIPYCLVTVASATGEITQGMTNLLFILLGFHGFIESITIIVAHKCYRESICKIWNPAKASSK</sequence>
<dbReference type="InterPro" id="IPR019422">
    <property type="entry name" value="7TM_GPCR_serpentine_rcpt_Srh"/>
</dbReference>
<organism evidence="3">
    <name type="scientific">Caenorhabditis brenneri</name>
    <name type="common">Nematode worm</name>
    <dbReference type="NCBI Taxonomy" id="135651"/>
    <lineage>
        <taxon>Eukaryota</taxon>
        <taxon>Metazoa</taxon>
        <taxon>Ecdysozoa</taxon>
        <taxon>Nematoda</taxon>
        <taxon>Chromadorea</taxon>
        <taxon>Rhabditida</taxon>
        <taxon>Rhabditina</taxon>
        <taxon>Rhabditomorpha</taxon>
        <taxon>Rhabditoidea</taxon>
        <taxon>Rhabditidae</taxon>
        <taxon>Peloderinae</taxon>
        <taxon>Caenorhabditis</taxon>
    </lineage>
</organism>
<dbReference type="PANTHER" id="PTHR46891">
    <property type="entry name" value="SERPENTINE RECEPTOR, CLASS H-RELATED"/>
    <property type="match status" value="1"/>
</dbReference>
<feature type="transmembrane region" description="Helical" evidence="1">
    <location>
        <begin position="111"/>
        <end position="131"/>
    </location>
</feature>
<reference evidence="3" key="1">
    <citation type="submission" date="2011-07" db="EMBL/GenBank/DDBJ databases">
        <authorList>
            <consortium name="Caenorhabditis brenneri Sequencing and Analysis Consortium"/>
            <person name="Wilson R.K."/>
        </authorList>
    </citation>
    <scope>NUCLEOTIDE SEQUENCE [LARGE SCALE GENOMIC DNA]</scope>
    <source>
        <strain evidence="3">PB2801</strain>
    </source>
</reference>
<protein>
    <recommendedName>
        <fullName evidence="4">Serpentine Receptor, class H</fullName>
    </recommendedName>
</protein>
<dbReference type="AlphaFoldDB" id="G0N9W1"/>